<sequence>MVAQVAENTDAQRKAADSRTGSEVYLHVYDLSENSKWLADEFSLKDYNCGAFHTGVEVYGMEYVFQYYANEPDNDQLSGISAQIPMSNTAYIYRTTRLGVKDVPDWVFGAAKTADETRGISGLADAAWRAIKYWNASYYAESEDSTDREDADPETTTCHLLAVYCVINLFTSETPTMLWTYLWAVVLWFISGFGITAGAHRLWAHRSYKAGWIMRSILMIFSSIANEGTVLKWAREHRVHHLYTDTPADPHNSKRGFFFSHVGWLLTHTPKKVAERVEKVGVQDLLNDKILAIQSSLDPWWNLSWCFIFPTVVACYFWGESAKNAFLLAGVFRYCFVLNATWAVNSVVHRWGPRPYDKTSLTTENPFVAFFALGEGWHNWHHTFDWDYATSEMGIWQQYNPTKAFIDIMCLLGLAWGRRRANPMGWDHMKERLLRNMGPSYKIVEVKRGIPFFRYRETLYVKKES</sequence>
<comment type="subcellular location">
    <subcellularLocation>
        <location evidence="1">Membrane</location>
        <topology evidence="1">Multi-pass membrane protein</topology>
    </subcellularLocation>
</comment>
<keyword evidence="12" id="KW-0443">Lipid metabolism</keyword>
<keyword evidence="4 15" id="KW-0444">Lipid biosynthesis</keyword>
<keyword evidence="9 16" id="KW-1133">Transmembrane helix</keyword>
<comment type="domain">
    <text evidence="15">The histidine box domains are involved in binding the catalytic metal ions.</text>
</comment>
<dbReference type="GO" id="GO:0006636">
    <property type="term" value="P:unsaturated fatty acid biosynthetic process"/>
    <property type="evidence" value="ECO:0007669"/>
    <property type="project" value="TreeGrafter"/>
</dbReference>
<evidence type="ECO:0000256" key="5">
    <source>
        <dbReference type="ARBA" id="ARBA00022670"/>
    </source>
</evidence>
<dbReference type="GO" id="GO:0005789">
    <property type="term" value="C:endoplasmic reticulum membrane"/>
    <property type="evidence" value="ECO:0007669"/>
    <property type="project" value="TreeGrafter"/>
</dbReference>
<keyword evidence="5" id="KW-0645">Protease</keyword>
<protein>
    <recommendedName>
        <fullName evidence="17">PPPDE domain-containing protein</fullName>
    </recommendedName>
</protein>
<feature type="transmembrane region" description="Helical" evidence="16">
    <location>
        <begin position="325"/>
        <end position="348"/>
    </location>
</feature>
<dbReference type="SMART" id="SM01179">
    <property type="entry name" value="DUF862"/>
    <property type="match status" value="1"/>
</dbReference>
<feature type="transmembrane region" description="Helical" evidence="16">
    <location>
        <begin position="300"/>
        <end position="319"/>
    </location>
</feature>
<evidence type="ECO:0000256" key="12">
    <source>
        <dbReference type="ARBA" id="ARBA00023098"/>
    </source>
</evidence>
<feature type="transmembrane region" description="Helical" evidence="16">
    <location>
        <begin position="178"/>
        <end position="199"/>
    </location>
</feature>
<feature type="domain" description="PPPDE" evidence="17">
    <location>
        <begin position="22"/>
        <end position="129"/>
    </location>
</feature>
<evidence type="ECO:0000256" key="11">
    <source>
        <dbReference type="ARBA" id="ARBA00023004"/>
    </source>
</evidence>
<evidence type="ECO:0000256" key="9">
    <source>
        <dbReference type="ARBA" id="ARBA00022989"/>
    </source>
</evidence>
<evidence type="ECO:0000256" key="14">
    <source>
        <dbReference type="ARBA" id="ARBA00023160"/>
    </source>
</evidence>
<evidence type="ECO:0000256" key="16">
    <source>
        <dbReference type="SAM" id="Phobius"/>
    </source>
</evidence>
<dbReference type="InterPro" id="IPR008580">
    <property type="entry name" value="PPPDE_dom"/>
</dbReference>
<dbReference type="Proteomes" id="UP000591131">
    <property type="component" value="Unassembled WGS sequence"/>
</dbReference>
<organism evidence="18 19">
    <name type="scientific">Perkinsus chesapeaki</name>
    <name type="common">Clam parasite</name>
    <name type="synonym">Perkinsus andrewsi</name>
    <dbReference type="NCBI Taxonomy" id="330153"/>
    <lineage>
        <taxon>Eukaryota</taxon>
        <taxon>Sar</taxon>
        <taxon>Alveolata</taxon>
        <taxon>Perkinsozoa</taxon>
        <taxon>Perkinsea</taxon>
        <taxon>Perkinsida</taxon>
        <taxon>Perkinsidae</taxon>
        <taxon>Perkinsus</taxon>
    </lineage>
</organism>
<keyword evidence="6 15" id="KW-0812">Transmembrane</keyword>
<dbReference type="EMBL" id="JAAPAO010000006">
    <property type="protein sequence ID" value="KAF4677909.1"/>
    <property type="molecule type" value="Genomic_DNA"/>
</dbReference>
<evidence type="ECO:0000256" key="10">
    <source>
        <dbReference type="ARBA" id="ARBA00023002"/>
    </source>
</evidence>
<comment type="caution">
    <text evidence="18">The sequence shown here is derived from an EMBL/GenBank/DDBJ whole genome shotgun (WGS) entry which is preliminary data.</text>
</comment>
<dbReference type="InterPro" id="IPR015876">
    <property type="entry name" value="Acyl-CoA_DS"/>
</dbReference>
<evidence type="ECO:0000256" key="4">
    <source>
        <dbReference type="ARBA" id="ARBA00022516"/>
    </source>
</evidence>
<dbReference type="Gene3D" id="3.90.1720.30">
    <property type="entry name" value="PPPDE domains"/>
    <property type="match status" value="1"/>
</dbReference>
<evidence type="ECO:0000256" key="8">
    <source>
        <dbReference type="ARBA" id="ARBA00022832"/>
    </source>
</evidence>
<evidence type="ECO:0000313" key="18">
    <source>
        <dbReference type="EMBL" id="KAF4677909.1"/>
    </source>
</evidence>
<dbReference type="PRINTS" id="PR00075">
    <property type="entry name" value="FACDDSATRASE"/>
</dbReference>
<evidence type="ECO:0000313" key="19">
    <source>
        <dbReference type="Proteomes" id="UP000591131"/>
    </source>
</evidence>
<evidence type="ECO:0000256" key="3">
    <source>
        <dbReference type="ARBA" id="ARBA00009295"/>
    </source>
</evidence>
<evidence type="ECO:0000256" key="13">
    <source>
        <dbReference type="ARBA" id="ARBA00023136"/>
    </source>
</evidence>
<evidence type="ECO:0000256" key="1">
    <source>
        <dbReference type="ARBA" id="ARBA00004141"/>
    </source>
</evidence>
<dbReference type="PANTHER" id="PTHR11351:SF31">
    <property type="entry name" value="DESATURASE 1, ISOFORM A-RELATED"/>
    <property type="match status" value="1"/>
</dbReference>
<evidence type="ECO:0000256" key="15">
    <source>
        <dbReference type="RuleBase" id="RU000581"/>
    </source>
</evidence>
<keyword evidence="11" id="KW-0408">Iron</keyword>
<reference evidence="18 19" key="1">
    <citation type="submission" date="2020-04" db="EMBL/GenBank/DDBJ databases">
        <title>Perkinsus chesapeaki whole genome sequence.</title>
        <authorList>
            <person name="Bogema D.R."/>
        </authorList>
    </citation>
    <scope>NUCLEOTIDE SEQUENCE [LARGE SCALE GENOMIC DNA]</scope>
    <source>
        <strain evidence="18">ATCC PRA-425</strain>
    </source>
</reference>
<dbReference type="CDD" id="cd03505">
    <property type="entry name" value="Delta9-FADS-like"/>
    <property type="match status" value="1"/>
</dbReference>
<dbReference type="InterPro" id="IPR005804">
    <property type="entry name" value="FA_desaturase_dom"/>
</dbReference>
<evidence type="ECO:0000256" key="6">
    <source>
        <dbReference type="ARBA" id="ARBA00022692"/>
    </source>
</evidence>
<dbReference type="InterPro" id="IPR042266">
    <property type="entry name" value="PPPDE_sf"/>
</dbReference>
<comment type="similarity">
    <text evidence="2">Belongs to the DeSI family.</text>
</comment>
<dbReference type="GO" id="GO:0008233">
    <property type="term" value="F:peptidase activity"/>
    <property type="evidence" value="ECO:0007669"/>
    <property type="project" value="UniProtKB-KW"/>
</dbReference>
<name>A0A7J6N1W9_PERCH</name>
<evidence type="ECO:0000259" key="17">
    <source>
        <dbReference type="SMART" id="SM01179"/>
    </source>
</evidence>
<dbReference type="PANTHER" id="PTHR11351">
    <property type="entry name" value="ACYL-COA DESATURASE"/>
    <property type="match status" value="1"/>
</dbReference>
<keyword evidence="13 16" id="KW-0472">Membrane</keyword>
<proteinExistence type="inferred from homology"/>
<keyword evidence="8" id="KW-0276">Fatty acid metabolism</keyword>
<accession>A0A7J6N1W9</accession>
<keyword evidence="14 15" id="KW-0275">Fatty acid biosynthesis</keyword>
<keyword evidence="19" id="KW-1185">Reference proteome</keyword>
<dbReference type="Pfam" id="PF00487">
    <property type="entry name" value="FA_desaturase"/>
    <property type="match status" value="1"/>
</dbReference>
<dbReference type="Pfam" id="PF05903">
    <property type="entry name" value="Peptidase_C97"/>
    <property type="match status" value="1"/>
</dbReference>
<dbReference type="GO" id="GO:0006508">
    <property type="term" value="P:proteolysis"/>
    <property type="evidence" value="ECO:0007669"/>
    <property type="project" value="UniProtKB-KW"/>
</dbReference>
<keyword evidence="10 15" id="KW-0560">Oxidoreductase</keyword>
<dbReference type="AlphaFoldDB" id="A0A7J6N1W9"/>
<dbReference type="GO" id="GO:0005506">
    <property type="term" value="F:iron ion binding"/>
    <property type="evidence" value="ECO:0007669"/>
    <property type="project" value="TreeGrafter"/>
</dbReference>
<keyword evidence="7" id="KW-0378">Hydrolase</keyword>
<comment type="cofactor">
    <cofactor evidence="15">
        <name>Fe(2+)</name>
        <dbReference type="ChEBI" id="CHEBI:29033"/>
    </cofactor>
</comment>
<dbReference type="GO" id="GO:0004768">
    <property type="term" value="F:stearoyl-CoA 9-desaturase activity"/>
    <property type="evidence" value="ECO:0007669"/>
    <property type="project" value="TreeGrafter"/>
</dbReference>
<gene>
    <name evidence="18" type="ORF">FOL47_008975</name>
</gene>
<dbReference type="OrthoDB" id="1533126at2759"/>
<evidence type="ECO:0000256" key="7">
    <source>
        <dbReference type="ARBA" id="ARBA00022801"/>
    </source>
</evidence>
<evidence type="ECO:0000256" key="2">
    <source>
        <dbReference type="ARBA" id="ARBA00008140"/>
    </source>
</evidence>
<comment type="similarity">
    <text evidence="3 15">Belongs to the fatty acid desaturase type 1 family.</text>
</comment>